<evidence type="ECO:0000313" key="2">
    <source>
        <dbReference type="Proteomes" id="UP000254597"/>
    </source>
</evidence>
<dbReference type="EMBL" id="UGWP01000004">
    <property type="protein sequence ID" value="SUF58262.1"/>
    <property type="molecule type" value="Genomic_DNA"/>
</dbReference>
<evidence type="ECO:0000313" key="1">
    <source>
        <dbReference type="EMBL" id="SUF58262.1"/>
    </source>
</evidence>
<protein>
    <submittedName>
        <fullName evidence="1">Uncharacterized protein</fullName>
    </submittedName>
</protein>
<proteinExistence type="predicted"/>
<dbReference type="Proteomes" id="UP000254597">
    <property type="component" value="Unassembled WGS sequence"/>
</dbReference>
<gene>
    <name evidence="1" type="ORF">NCTC10252_03575</name>
</gene>
<dbReference type="AlphaFoldDB" id="A0A379QQE6"/>
<reference evidence="1 2" key="1">
    <citation type="submission" date="2018-06" db="EMBL/GenBank/DDBJ databases">
        <authorList>
            <consortium name="Pathogen Informatics"/>
            <person name="Doyle S."/>
        </authorList>
    </citation>
    <scope>NUCLEOTIDE SEQUENCE [LARGE SCALE GENOMIC DNA]</scope>
    <source>
        <strain evidence="1 2">NCTC10252</strain>
    </source>
</reference>
<sequence>MPTCYGVILIGFSLLIVGGCSSEDKFSPDTLLVAKLGQPYSARIALPPRRQFFAIVFMYQ</sequence>
<name>A0A379QQE6_SALER</name>
<organism evidence="1 2">
    <name type="scientific">Salmonella enterica</name>
    <name type="common">Salmonella choleraesuis</name>
    <dbReference type="NCBI Taxonomy" id="28901"/>
    <lineage>
        <taxon>Bacteria</taxon>
        <taxon>Pseudomonadati</taxon>
        <taxon>Pseudomonadota</taxon>
        <taxon>Gammaproteobacteria</taxon>
        <taxon>Enterobacterales</taxon>
        <taxon>Enterobacteriaceae</taxon>
        <taxon>Salmonella</taxon>
    </lineage>
</organism>
<accession>A0A379QQE6</accession>